<dbReference type="EMBL" id="CAEZXI010000073">
    <property type="protein sequence ID" value="CAB4686712.1"/>
    <property type="molecule type" value="Genomic_DNA"/>
</dbReference>
<evidence type="ECO:0000313" key="6">
    <source>
        <dbReference type="EMBL" id="CAB4686712.1"/>
    </source>
</evidence>
<accession>A0A6J6NKU7</accession>
<keyword evidence="2" id="KW-0479">Metal-binding</keyword>
<dbReference type="InterPro" id="IPR036821">
    <property type="entry name" value="Peptide_deformylase_sf"/>
</dbReference>
<keyword evidence="4" id="KW-0648">Protein biosynthesis</keyword>
<dbReference type="InterPro" id="IPR023635">
    <property type="entry name" value="Peptide_deformylase"/>
</dbReference>
<dbReference type="AlphaFoldDB" id="A0A6J6NKU7"/>
<dbReference type="PIRSF" id="PIRSF004749">
    <property type="entry name" value="Pep_def"/>
    <property type="match status" value="1"/>
</dbReference>
<dbReference type="PANTHER" id="PTHR10458:SF2">
    <property type="entry name" value="PEPTIDE DEFORMYLASE, MITOCHONDRIAL"/>
    <property type="match status" value="1"/>
</dbReference>
<name>A0A6J6NKU7_9ZZZZ</name>
<evidence type="ECO:0000256" key="2">
    <source>
        <dbReference type="ARBA" id="ARBA00022723"/>
    </source>
</evidence>
<dbReference type="Pfam" id="PF01327">
    <property type="entry name" value="Pep_deformylase"/>
    <property type="match status" value="1"/>
</dbReference>
<sequence>MSIQPIRLFGDPVLLSPAAPVVDFDKELRKLVKDLTETMQNAPGAGLAAPQIGVQLRVFVWDVDDELGHLVNPSLDLSDEIQEGLEGCLSFPELTYETPRALRVVAKGFNMHGDPITIEGSELLARALQHETDHLDGILFIDRLSQANRKAAMKEIRESEWFGVAAESGLTPRIKISPHQTFGAGF</sequence>
<evidence type="ECO:0000256" key="4">
    <source>
        <dbReference type="ARBA" id="ARBA00022917"/>
    </source>
</evidence>
<keyword evidence="3" id="KW-0378">Hydrolase</keyword>
<dbReference type="HAMAP" id="MF_00163">
    <property type="entry name" value="Pep_deformylase"/>
    <property type="match status" value="1"/>
</dbReference>
<proteinExistence type="inferred from homology"/>
<dbReference type="PANTHER" id="PTHR10458">
    <property type="entry name" value="PEPTIDE DEFORMYLASE"/>
    <property type="match status" value="1"/>
</dbReference>
<comment type="similarity">
    <text evidence="1">Belongs to the polypeptide deformylase family.</text>
</comment>
<dbReference type="GO" id="GO:0046872">
    <property type="term" value="F:metal ion binding"/>
    <property type="evidence" value="ECO:0007669"/>
    <property type="project" value="UniProtKB-KW"/>
</dbReference>
<evidence type="ECO:0000256" key="1">
    <source>
        <dbReference type="ARBA" id="ARBA00010759"/>
    </source>
</evidence>
<evidence type="ECO:0000256" key="5">
    <source>
        <dbReference type="ARBA" id="ARBA00037114"/>
    </source>
</evidence>
<protein>
    <submittedName>
        <fullName evidence="6">Unannotated protein</fullName>
    </submittedName>
</protein>
<dbReference type="NCBIfam" id="TIGR00079">
    <property type="entry name" value="pept_deformyl"/>
    <property type="match status" value="1"/>
</dbReference>
<organism evidence="6">
    <name type="scientific">freshwater metagenome</name>
    <dbReference type="NCBI Taxonomy" id="449393"/>
    <lineage>
        <taxon>unclassified sequences</taxon>
        <taxon>metagenomes</taxon>
        <taxon>ecological metagenomes</taxon>
    </lineage>
</organism>
<evidence type="ECO:0000256" key="3">
    <source>
        <dbReference type="ARBA" id="ARBA00022801"/>
    </source>
</evidence>
<dbReference type="Gene3D" id="3.90.45.10">
    <property type="entry name" value="Peptide deformylase"/>
    <property type="match status" value="1"/>
</dbReference>
<reference evidence="6" key="1">
    <citation type="submission" date="2020-05" db="EMBL/GenBank/DDBJ databases">
        <authorList>
            <person name="Chiriac C."/>
            <person name="Salcher M."/>
            <person name="Ghai R."/>
            <person name="Kavagutti S V."/>
        </authorList>
    </citation>
    <scope>NUCLEOTIDE SEQUENCE</scope>
</reference>
<dbReference type="SUPFAM" id="SSF56420">
    <property type="entry name" value="Peptide deformylase"/>
    <property type="match status" value="1"/>
</dbReference>
<dbReference type="GO" id="GO:0006412">
    <property type="term" value="P:translation"/>
    <property type="evidence" value="ECO:0007669"/>
    <property type="project" value="UniProtKB-KW"/>
</dbReference>
<comment type="function">
    <text evidence="5">Removes the formyl group from the N-terminal Met of newly synthesized proteins.</text>
</comment>
<dbReference type="NCBIfam" id="NF001159">
    <property type="entry name" value="PRK00150.1-3"/>
    <property type="match status" value="1"/>
</dbReference>
<dbReference type="PRINTS" id="PR01576">
    <property type="entry name" value="PDEFORMYLASE"/>
</dbReference>
<gene>
    <name evidence="6" type="ORF">UFOPK2362_00723</name>
</gene>
<dbReference type="GO" id="GO:0042586">
    <property type="term" value="F:peptide deformylase activity"/>
    <property type="evidence" value="ECO:0007669"/>
    <property type="project" value="InterPro"/>
</dbReference>
<dbReference type="CDD" id="cd00487">
    <property type="entry name" value="Pep_deformylase"/>
    <property type="match status" value="1"/>
</dbReference>